<dbReference type="InterPro" id="IPR035985">
    <property type="entry name" value="Ubiquitin-activating_enz"/>
</dbReference>
<dbReference type="Gene3D" id="3.40.50.720">
    <property type="entry name" value="NAD(P)-binding Rossmann-like Domain"/>
    <property type="match status" value="1"/>
</dbReference>
<dbReference type="SUPFAM" id="SSF69572">
    <property type="entry name" value="Activating enzymes of the ubiquitin-like proteins"/>
    <property type="match status" value="1"/>
</dbReference>
<dbReference type="GO" id="GO:0061503">
    <property type="term" value="F:tRNA threonylcarbamoyladenosine dehydratase"/>
    <property type="evidence" value="ECO:0007669"/>
    <property type="project" value="TreeGrafter"/>
</dbReference>
<dbReference type="EMBL" id="AUZY01003614">
    <property type="protein sequence ID" value="EQD68096.1"/>
    <property type="molecule type" value="Genomic_DNA"/>
</dbReference>
<dbReference type="PANTHER" id="PTHR43267">
    <property type="entry name" value="TRNA THREONYLCARBAMOYLADENOSINE DEHYDRATASE"/>
    <property type="match status" value="1"/>
</dbReference>
<dbReference type="PANTHER" id="PTHR43267:SF1">
    <property type="entry name" value="TRNA THREONYLCARBAMOYLADENOSINE DEHYDRATASE"/>
    <property type="match status" value="1"/>
</dbReference>
<dbReference type="AlphaFoldDB" id="T1B5H3"/>
<gene>
    <name evidence="2" type="ORF">B1B_05697</name>
</gene>
<dbReference type="GO" id="GO:0061504">
    <property type="term" value="P:cyclic threonylcarbamoyladenosine biosynthetic process"/>
    <property type="evidence" value="ECO:0007669"/>
    <property type="project" value="TreeGrafter"/>
</dbReference>
<dbReference type="InterPro" id="IPR000594">
    <property type="entry name" value="ThiF_NAD_FAD-bd"/>
</dbReference>
<accession>T1B5H3</accession>
<evidence type="ECO:0000259" key="1">
    <source>
        <dbReference type="Pfam" id="PF00899"/>
    </source>
</evidence>
<sequence>MVQIAVVIIPPDVAGLPKNRRHPVRDERRDAVFGPAPVSRLAVMRQDHAWVHGRDHNKDAAELAQMGVGIIGCGALGSEVARLLAAAGVGQFVFVDKDRLESANTTRHALGATSVGQWKATALAKAIGQLFPHLAKAVTHHHAFEVLETEALEELACCNVILAAGVDALAIVRIARWRDSLDDPPPLIIAWVEEFACAGHAMLLSPGLTAETFLDDSGRPEVNLTSNWPTALANVVPAGCGSSFQPYTATEMLGTVQTTTRLALDVLLDDAQAPLHRV</sequence>
<reference evidence="2" key="2">
    <citation type="journal article" date="2014" name="ISME J.">
        <title>Microbial stratification in low pH oxic and suboxic macroscopic growths along an acid mine drainage.</title>
        <authorList>
            <person name="Mendez-Garcia C."/>
            <person name="Mesa V."/>
            <person name="Sprenger R.R."/>
            <person name="Richter M."/>
            <person name="Diez M.S."/>
            <person name="Solano J."/>
            <person name="Bargiela R."/>
            <person name="Golyshina O.V."/>
            <person name="Manteca A."/>
            <person name="Ramos J.L."/>
            <person name="Gallego J.R."/>
            <person name="Llorente I."/>
            <person name="Martins Dos Santos V.A."/>
            <person name="Jensen O.N."/>
            <person name="Pelaez A.I."/>
            <person name="Sanchez J."/>
            <person name="Ferrer M."/>
        </authorList>
    </citation>
    <scope>NUCLEOTIDE SEQUENCE</scope>
</reference>
<feature type="non-terminal residue" evidence="2">
    <location>
        <position position="278"/>
    </location>
</feature>
<dbReference type="InterPro" id="IPR045886">
    <property type="entry name" value="ThiF/MoeB/HesA"/>
</dbReference>
<evidence type="ECO:0000313" key="2">
    <source>
        <dbReference type="EMBL" id="EQD68096.1"/>
    </source>
</evidence>
<protein>
    <submittedName>
        <fullName evidence="2">UBA/THIF-type NAD/FAD binding protein</fullName>
    </submittedName>
</protein>
<dbReference type="GO" id="GO:0008641">
    <property type="term" value="F:ubiquitin-like modifier activating enzyme activity"/>
    <property type="evidence" value="ECO:0007669"/>
    <property type="project" value="InterPro"/>
</dbReference>
<dbReference type="Pfam" id="PF00899">
    <property type="entry name" value="ThiF"/>
    <property type="match status" value="1"/>
</dbReference>
<comment type="caution">
    <text evidence="2">The sequence shown here is derived from an EMBL/GenBank/DDBJ whole genome shotgun (WGS) entry which is preliminary data.</text>
</comment>
<name>T1B5H3_9ZZZZ</name>
<reference evidence="2" key="1">
    <citation type="submission" date="2013-08" db="EMBL/GenBank/DDBJ databases">
        <authorList>
            <person name="Mendez C."/>
            <person name="Richter M."/>
            <person name="Ferrer M."/>
            <person name="Sanchez J."/>
        </authorList>
    </citation>
    <scope>NUCLEOTIDE SEQUENCE</scope>
</reference>
<organism evidence="2">
    <name type="scientific">mine drainage metagenome</name>
    <dbReference type="NCBI Taxonomy" id="410659"/>
    <lineage>
        <taxon>unclassified sequences</taxon>
        <taxon>metagenomes</taxon>
        <taxon>ecological metagenomes</taxon>
    </lineage>
</organism>
<proteinExistence type="predicted"/>
<feature type="domain" description="THIF-type NAD/FAD binding fold" evidence="1">
    <location>
        <begin position="60"/>
        <end position="164"/>
    </location>
</feature>